<dbReference type="InterPro" id="IPR019619">
    <property type="entry name" value="DUF2490"/>
</dbReference>
<keyword evidence="1" id="KW-0732">Signal</keyword>
<dbReference type="STRING" id="1302690.BUE76_06140"/>
<evidence type="ECO:0000256" key="1">
    <source>
        <dbReference type="SAM" id="SignalP"/>
    </source>
</evidence>
<dbReference type="RefSeq" id="WP_073040812.1">
    <property type="nucleotide sequence ID" value="NZ_FQUO01000003.1"/>
</dbReference>
<dbReference type="Pfam" id="PF10677">
    <property type="entry name" value="DUF2490"/>
    <property type="match status" value="1"/>
</dbReference>
<protein>
    <recommendedName>
        <fullName evidence="4">DUF2490 domain-containing protein</fullName>
    </recommendedName>
</protein>
<dbReference type="AlphaFoldDB" id="A0A1M4X543"/>
<gene>
    <name evidence="2" type="ORF">SAMN05444008_103252</name>
</gene>
<proteinExistence type="predicted"/>
<reference evidence="2 3" key="1">
    <citation type="submission" date="2016-11" db="EMBL/GenBank/DDBJ databases">
        <authorList>
            <person name="Jaros S."/>
            <person name="Januszkiewicz K."/>
            <person name="Wedrychowicz H."/>
        </authorList>
    </citation>
    <scope>NUCLEOTIDE SEQUENCE [LARGE SCALE GENOMIC DNA]</scope>
    <source>
        <strain evidence="2 3">DSM 26897</strain>
    </source>
</reference>
<feature type="signal peptide" evidence="1">
    <location>
        <begin position="1"/>
        <end position="17"/>
    </location>
</feature>
<evidence type="ECO:0000313" key="3">
    <source>
        <dbReference type="Proteomes" id="UP000184368"/>
    </source>
</evidence>
<evidence type="ECO:0008006" key="4">
    <source>
        <dbReference type="Google" id="ProtNLM"/>
    </source>
</evidence>
<dbReference type="Proteomes" id="UP000184368">
    <property type="component" value="Unassembled WGS sequence"/>
</dbReference>
<evidence type="ECO:0000313" key="2">
    <source>
        <dbReference type="EMBL" id="SHE88589.1"/>
    </source>
</evidence>
<organism evidence="2 3">
    <name type="scientific">Cnuella takakiae</name>
    <dbReference type="NCBI Taxonomy" id="1302690"/>
    <lineage>
        <taxon>Bacteria</taxon>
        <taxon>Pseudomonadati</taxon>
        <taxon>Bacteroidota</taxon>
        <taxon>Chitinophagia</taxon>
        <taxon>Chitinophagales</taxon>
        <taxon>Chitinophagaceae</taxon>
        <taxon>Cnuella</taxon>
    </lineage>
</organism>
<feature type="chain" id="PRO_5012206091" description="DUF2490 domain-containing protein" evidence="1">
    <location>
        <begin position="18"/>
        <end position="254"/>
    </location>
</feature>
<dbReference type="EMBL" id="FQUO01000003">
    <property type="protein sequence ID" value="SHE88589.1"/>
    <property type="molecule type" value="Genomic_DNA"/>
</dbReference>
<name>A0A1M4X543_9BACT</name>
<sequence>MRIILVLLLLLSLPVFAQTGRIKDVNTIGWYTNQTTLRFHPKWSGHLEYQWRRDELIKHGQQGLLRTGISYEATDRLQLRAGYAWAETYPYGDIPIQAIGRTYTEHRAFQMATLTDEVGRVGLSHRLMLEQRWVGQYQDPQAEKEDVFRYTNRVRYMLRAQVPLNKPTMGDKTLYVAGYDEILMGFGKNVGENVFDQNRLSLLLGYRFSKAFRLEAGYLQQIVQLGREVEGRNVFQHNRGLILNTYLNFDLSGR</sequence>
<keyword evidence="3" id="KW-1185">Reference proteome</keyword>
<dbReference type="OrthoDB" id="1118734at2"/>
<accession>A0A1M4X543</accession>